<dbReference type="GO" id="GO:0007186">
    <property type="term" value="P:G protein-coupled receptor signaling pathway"/>
    <property type="evidence" value="ECO:0007669"/>
    <property type="project" value="InterPro"/>
</dbReference>
<dbReference type="Pfam" id="PF00631">
    <property type="entry name" value="G-gamma"/>
    <property type="match status" value="1"/>
</dbReference>
<organism evidence="8 9">
    <name type="scientific">Linum tenue</name>
    <dbReference type="NCBI Taxonomy" id="586396"/>
    <lineage>
        <taxon>Eukaryota</taxon>
        <taxon>Viridiplantae</taxon>
        <taxon>Streptophyta</taxon>
        <taxon>Embryophyta</taxon>
        <taxon>Tracheophyta</taxon>
        <taxon>Spermatophyta</taxon>
        <taxon>Magnoliopsida</taxon>
        <taxon>eudicotyledons</taxon>
        <taxon>Gunneridae</taxon>
        <taxon>Pentapetalae</taxon>
        <taxon>rosids</taxon>
        <taxon>fabids</taxon>
        <taxon>Malpighiales</taxon>
        <taxon>Linaceae</taxon>
        <taxon>Linum</taxon>
    </lineage>
</organism>
<keyword evidence="5" id="KW-0807">Transducer</keyword>
<evidence type="ECO:0000256" key="5">
    <source>
        <dbReference type="ARBA" id="ARBA00023224"/>
    </source>
</evidence>
<evidence type="ECO:0000259" key="7">
    <source>
        <dbReference type="SMART" id="SM01224"/>
    </source>
</evidence>
<dbReference type="AlphaFoldDB" id="A0AAV0I652"/>
<evidence type="ECO:0000256" key="1">
    <source>
        <dbReference type="ARBA" id="ARBA00004236"/>
    </source>
</evidence>
<evidence type="ECO:0000313" key="8">
    <source>
        <dbReference type="EMBL" id="CAI0393152.1"/>
    </source>
</evidence>
<dbReference type="EMBL" id="CAMGYJ010000003">
    <property type="protein sequence ID" value="CAI0393152.1"/>
    <property type="molecule type" value="Genomic_DNA"/>
</dbReference>
<gene>
    <name evidence="8" type="ORF">LITE_LOCUS7824</name>
</gene>
<evidence type="ECO:0000256" key="4">
    <source>
        <dbReference type="ARBA" id="ARBA00023136"/>
    </source>
</evidence>
<dbReference type="Proteomes" id="UP001154282">
    <property type="component" value="Unassembled WGS sequence"/>
</dbReference>
<accession>A0AAV0I652</accession>
<keyword evidence="2" id="KW-1003">Cell membrane</keyword>
<comment type="subcellular location">
    <subcellularLocation>
        <location evidence="1">Cell membrane</location>
    </subcellularLocation>
</comment>
<protein>
    <recommendedName>
        <fullName evidence="7">G protein gamma domain-containing protein</fullName>
    </recommendedName>
</protein>
<keyword evidence="3" id="KW-0175">Coiled coil</keyword>
<dbReference type="GO" id="GO:0005886">
    <property type="term" value="C:plasma membrane"/>
    <property type="evidence" value="ECO:0007669"/>
    <property type="project" value="UniProtKB-SubCell"/>
</dbReference>
<feature type="domain" description="G protein gamma" evidence="7">
    <location>
        <begin position="60"/>
        <end position="134"/>
    </location>
</feature>
<reference evidence="8" key="1">
    <citation type="submission" date="2022-08" db="EMBL/GenBank/DDBJ databases">
        <authorList>
            <person name="Gutierrez-Valencia J."/>
        </authorList>
    </citation>
    <scope>NUCLEOTIDE SEQUENCE</scope>
</reference>
<evidence type="ECO:0000256" key="3">
    <source>
        <dbReference type="ARBA" id="ARBA00023054"/>
    </source>
</evidence>
<feature type="region of interest" description="Disordered" evidence="6">
    <location>
        <begin position="1"/>
        <end position="52"/>
    </location>
</feature>
<proteinExistence type="predicted"/>
<evidence type="ECO:0000256" key="2">
    <source>
        <dbReference type="ARBA" id="ARBA00022475"/>
    </source>
</evidence>
<dbReference type="InterPro" id="IPR015898">
    <property type="entry name" value="G-protein_gamma-like_dom"/>
</dbReference>
<dbReference type="SMART" id="SM01224">
    <property type="entry name" value="G_gamma"/>
    <property type="match status" value="1"/>
</dbReference>
<dbReference type="PANTHER" id="PTHR35129:SF5">
    <property type="entry name" value="GUANINE NUCLEOTIDE-BINDING PROTEIN SUBUNIT GAMMA 2"/>
    <property type="match status" value="1"/>
</dbReference>
<keyword evidence="4" id="KW-0472">Membrane</keyword>
<sequence>MEMEDCSSITDEVDALQVEETRAGEEGDQPEAASEVAVVTRPRSDADTANNNGYFGRHRMAAALSALQLQIHSTQEELDQLESVGGASAVCTEIVASVESIPDPLLPSTTGPTSESWDRWFRGAHHHNSRLRWI</sequence>
<comment type="caution">
    <text evidence="8">The sequence shown here is derived from an EMBL/GenBank/DDBJ whole genome shotgun (WGS) entry which is preliminary data.</text>
</comment>
<keyword evidence="9" id="KW-1185">Reference proteome</keyword>
<evidence type="ECO:0000256" key="6">
    <source>
        <dbReference type="SAM" id="MobiDB-lite"/>
    </source>
</evidence>
<dbReference type="PANTHER" id="PTHR35129">
    <property type="entry name" value="GUANINE NUCLEOTIDE-BINDING PROTEIN SUBUNIT GAMMA 1"/>
    <property type="match status" value="1"/>
</dbReference>
<evidence type="ECO:0000313" key="9">
    <source>
        <dbReference type="Proteomes" id="UP001154282"/>
    </source>
</evidence>
<dbReference type="InterPro" id="IPR045878">
    <property type="entry name" value="GG1/2"/>
</dbReference>
<name>A0AAV0I652_9ROSI</name>